<feature type="binding site" evidence="9">
    <location>
        <position position="109"/>
    </location>
    <ligand>
        <name>substrate</name>
    </ligand>
</feature>
<dbReference type="eggNOG" id="COG0436">
    <property type="taxonomic scope" value="Bacteria"/>
</dbReference>
<dbReference type="NCBIfam" id="TIGR03542">
    <property type="entry name" value="DAPAT_plant"/>
    <property type="match status" value="1"/>
</dbReference>
<sequence>MALVNENYLKLPGSYLFSEIARRVNQFKKDNPAADIIRLGIGDVTQPLSPAVVEAMKNAVEEMGRQETFRGYGPEQGYEFLIEKIIENDFKPLKVELSVDEVFISDGAKSDTANFQELFGINNKLAVSDPVYPVYVDSNVMSGRTGTINTTGQFENIVYLPCIEENGMKPPLPGTKVDMIYLCFPNNPTGMTLSKEELKKWVDYARENRSVILFDAAYEAYIQEEGVPHSIFEIEGAREVAVEFRSFSKTAGFTGTRCAYTIVPKEVKVYDSNGKAYSLNNLWLRRQTTKFNGVSYPVQAAAAAVFSKEGKKQVKQLVKYYMENAGIIRAGLQSAGYKVFGGINAPYIWLKTPNNMKSWDFFDKLMQEANVVGTPGAGFGASGEGYFRLTAFGTRENTERAVERIKNRM</sequence>
<feature type="binding site" evidence="9">
    <location>
        <position position="132"/>
    </location>
    <ligand>
        <name>substrate</name>
    </ligand>
</feature>
<protein>
    <recommendedName>
        <fullName evidence="4 9">LL-diaminopimelate aminotransferase</fullName>
        <shortName evidence="9">DAP-AT</shortName>
        <shortName evidence="9">DAP-aminotransferase</shortName>
        <shortName evidence="9">LL-DAP-aminotransferase</shortName>
        <ecNumber evidence="3 9">2.6.1.83</ecNumber>
    </recommendedName>
</protein>
<feature type="domain" description="Aminotransferase class I/classII large" evidence="10">
    <location>
        <begin position="35"/>
        <end position="405"/>
    </location>
</feature>
<feature type="binding site" evidence="9">
    <location>
        <position position="218"/>
    </location>
    <ligand>
        <name>pyridoxal 5'-phosphate</name>
        <dbReference type="ChEBI" id="CHEBI:597326"/>
    </ligand>
</feature>
<evidence type="ECO:0000256" key="6">
    <source>
        <dbReference type="ARBA" id="ARBA00022679"/>
    </source>
</evidence>
<evidence type="ECO:0000256" key="9">
    <source>
        <dbReference type="HAMAP-Rule" id="MF_01642"/>
    </source>
</evidence>
<evidence type="ECO:0000256" key="5">
    <source>
        <dbReference type="ARBA" id="ARBA00022576"/>
    </source>
</evidence>
<dbReference type="InterPro" id="IPR019942">
    <property type="entry name" value="DapL/ALD1"/>
</dbReference>
<dbReference type="SUPFAM" id="SSF53383">
    <property type="entry name" value="PLP-dependent transferases"/>
    <property type="match status" value="1"/>
</dbReference>
<dbReference type="Proteomes" id="UP000002217">
    <property type="component" value="Chromosome"/>
</dbReference>
<keyword evidence="6 9" id="KW-0808">Transferase</keyword>
<feature type="binding site" evidence="9">
    <location>
        <position position="388"/>
    </location>
    <ligand>
        <name>substrate</name>
    </ligand>
</feature>
<name>C8W082_DESAS</name>
<dbReference type="EMBL" id="CP001720">
    <property type="protein sequence ID" value="ACV63137.1"/>
    <property type="molecule type" value="Genomic_DNA"/>
</dbReference>
<dbReference type="FunFam" id="3.40.640.10:FF:000099">
    <property type="entry name" value="LL-diaminopimelate aminotransferase, chloroplastic"/>
    <property type="match status" value="1"/>
</dbReference>
<comment type="catalytic activity">
    <reaction evidence="8 9">
        <text>(2S,6S)-2,6-diaminopimelate + 2-oxoglutarate = (S)-2,3,4,5-tetrahydrodipicolinate + L-glutamate + H2O + H(+)</text>
        <dbReference type="Rhea" id="RHEA:23988"/>
        <dbReference type="ChEBI" id="CHEBI:15377"/>
        <dbReference type="ChEBI" id="CHEBI:15378"/>
        <dbReference type="ChEBI" id="CHEBI:16810"/>
        <dbReference type="ChEBI" id="CHEBI:16845"/>
        <dbReference type="ChEBI" id="CHEBI:29985"/>
        <dbReference type="ChEBI" id="CHEBI:57609"/>
        <dbReference type="EC" id="2.6.1.83"/>
    </reaction>
</comment>
<dbReference type="RefSeq" id="WP_015757838.1">
    <property type="nucleotide sequence ID" value="NC_013216.1"/>
</dbReference>
<evidence type="ECO:0000259" key="10">
    <source>
        <dbReference type="Pfam" id="PF00155"/>
    </source>
</evidence>
<evidence type="ECO:0000256" key="8">
    <source>
        <dbReference type="ARBA" id="ARBA00051934"/>
    </source>
</evidence>
<dbReference type="InterPro" id="IPR015421">
    <property type="entry name" value="PyrdxlP-dep_Trfase_major"/>
</dbReference>
<keyword evidence="7 9" id="KW-0663">Pyridoxal phosphate</keyword>
<dbReference type="KEGG" id="dae:Dtox_2324"/>
<dbReference type="GO" id="GO:0030170">
    <property type="term" value="F:pyridoxal phosphate binding"/>
    <property type="evidence" value="ECO:0007669"/>
    <property type="project" value="UniProtKB-UniRule"/>
</dbReference>
<organism evidence="11 12">
    <name type="scientific">Desulfofarcimen acetoxidans (strain ATCC 49208 / DSM 771 / KCTC 5769 / VKM B-1644 / 5575)</name>
    <name type="common">Desulfotomaculum acetoxidans</name>
    <dbReference type="NCBI Taxonomy" id="485916"/>
    <lineage>
        <taxon>Bacteria</taxon>
        <taxon>Bacillati</taxon>
        <taxon>Bacillota</taxon>
        <taxon>Clostridia</taxon>
        <taxon>Eubacteriales</taxon>
        <taxon>Peptococcaceae</taxon>
        <taxon>Desulfofarcimen</taxon>
    </lineage>
</organism>
<dbReference type="InterPro" id="IPR004839">
    <property type="entry name" value="Aminotransferase_I/II_large"/>
</dbReference>
<accession>C8W082</accession>
<dbReference type="PANTHER" id="PTHR43144">
    <property type="entry name" value="AMINOTRANSFERASE"/>
    <property type="match status" value="1"/>
</dbReference>
<feature type="modified residue" description="N6-(pyridoxal phosphate)lysine" evidence="9">
    <location>
        <position position="249"/>
    </location>
</feature>
<evidence type="ECO:0000256" key="7">
    <source>
        <dbReference type="ARBA" id="ARBA00022898"/>
    </source>
</evidence>
<feature type="binding site" evidence="9">
    <location>
        <position position="292"/>
    </location>
    <ligand>
        <name>pyridoxal 5'-phosphate</name>
        <dbReference type="ChEBI" id="CHEBI:597326"/>
    </ligand>
</feature>
<comment type="function">
    <text evidence="9">Involved in the synthesis of meso-diaminopimelate (m-DAP or DL-DAP), required for both lysine and peptidoglycan biosynthesis. Catalyzes the direct conversion of tetrahydrodipicolinate to LL-diaminopimelate.</text>
</comment>
<dbReference type="InterPro" id="IPR015424">
    <property type="entry name" value="PyrdxlP-dep_Trfase"/>
</dbReference>
<feature type="binding site" evidence="9">
    <location>
        <position position="187"/>
    </location>
    <ligand>
        <name>pyridoxal 5'-phosphate</name>
        <dbReference type="ChEBI" id="CHEBI:597326"/>
    </ligand>
</feature>
<evidence type="ECO:0000256" key="1">
    <source>
        <dbReference type="ARBA" id="ARBA00001933"/>
    </source>
</evidence>
<gene>
    <name evidence="9" type="primary">dapL</name>
    <name evidence="11" type="ordered locus">Dtox_2324</name>
</gene>
<dbReference type="OrthoDB" id="9813612at2"/>
<dbReference type="CDD" id="cd00609">
    <property type="entry name" value="AAT_like"/>
    <property type="match status" value="1"/>
</dbReference>
<reference evidence="11 12" key="1">
    <citation type="journal article" date="2009" name="Stand. Genomic Sci.">
        <title>Complete genome sequence of Desulfotomaculum acetoxidans type strain (5575).</title>
        <authorList>
            <person name="Spring S."/>
            <person name="Lapidus A."/>
            <person name="Schroder M."/>
            <person name="Gleim D."/>
            <person name="Sims D."/>
            <person name="Meincke L."/>
            <person name="Glavina Del Rio T."/>
            <person name="Tice H."/>
            <person name="Copeland A."/>
            <person name="Cheng J.F."/>
            <person name="Lucas S."/>
            <person name="Chen F."/>
            <person name="Nolan M."/>
            <person name="Bruce D."/>
            <person name="Goodwin L."/>
            <person name="Pitluck S."/>
            <person name="Ivanova N."/>
            <person name="Mavromatis K."/>
            <person name="Mikhailova N."/>
            <person name="Pati A."/>
            <person name="Chen A."/>
            <person name="Palaniappan K."/>
            <person name="Land M."/>
            <person name="Hauser L."/>
            <person name="Chang Y.J."/>
            <person name="Jeffries C.D."/>
            <person name="Chain P."/>
            <person name="Saunders E."/>
            <person name="Brettin T."/>
            <person name="Detter J.C."/>
            <person name="Goker M."/>
            <person name="Bristow J."/>
            <person name="Eisen J.A."/>
            <person name="Markowitz V."/>
            <person name="Hugenholtz P."/>
            <person name="Kyrpides N.C."/>
            <person name="Klenk H.P."/>
            <person name="Han C."/>
        </authorList>
    </citation>
    <scope>NUCLEOTIDE SEQUENCE [LARGE SCALE GENOMIC DNA]</scope>
    <source>
        <strain evidence="12">ATCC 49208 / DSM 771 / VKM B-1644</strain>
    </source>
</reference>
<proteinExistence type="inferred from homology"/>
<evidence type="ECO:0000256" key="3">
    <source>
        <dbReference type="ARBA" id="ARBA00013138"/>
    </source>
</evidence>
<evidence type="ECO:0000256" key="2">
    <source>
        <dbReference type="ARBA" id="ARBA00004982"/>
    </source>
</evidence>
<keyword evidence="5 9" id="KW-0032">Aminotransferase</keyword>
<dbReference type="STRING" id="485916.Dtox_2324"/>
<feature type="binding site" evidence="9">
    <location>
        <position position="42"/>
    </location>
    <ligand>
        <name>substrate</name>
    </ligand>
</feature>
<dbReference type="Pfam" id="PF00155">
    <property type="entry name" value="Aminotran_1_2"/>
    <property type="match status" value="1"/>
</dbReference>
<feature type="binding site" evidence="9">
    <location>
        <position position="257"/>
    </location>
    <ligand>
        <name>pyridoxal 5'-phosphate</name>
        <dbReference type="ChEBI" id="CHEBI:597326"/>
    </ligand>
</feature>
<dbReference type="AlphaFoldDB" id="C8W082"/>
<feature type="binding site" evidence="9">
    <location>
        <begin position="108"/>
        <end position="109"/>
    </location>
    <ligand>
        <name>pyridoxal 5'-phosphate</name>
        <dbReference type="ChEBI" id="CHEBI:597326"/>
    </ligand>
</feature>
<evidence type="ECO:0000313" key="12">
    <source>
        <dbReference type="Proteomes" id="UP000002217"/>
    </source>
</evidence>
<keyword evidence="12" id="KW-1185">Reference proteome</keyword>
<comment type="subunit">
    <text evidence="9">Homodimer.</text>
</comment>
<dbReference type="UniPathway" id="UPA00034">
    <property type="reaction ID" value="UER00466"/>
</dbReference>
<dbReference type="Gene3D" id="3.90.1150.10">
    <property type="entry name" value="Aspartate Aminotransferase, domain 1"/>
    <property type="match status" value="1"/>
</dbReference>
<comment type="similarity">
    <text evidence="9">Belongs to the class-I pyridoxal-phosphate-dependent aminotransferase family. LL-diaminopimelate aminotransferase subfamily.</text>
</comment>
<feature type="binding site" evidence="9">
    <location>
        <position position="187"/>
    </location>
    <ligand>
        <name>substrate</name>
    </ligand>
</feature>
<feature type="binding site" evidence="9">
    <location>
        <position position="15"/>
    </location>
    <ligand>
        <name>substrate</name>
    </ligand>
</feature>
<evidence type="ECO:0000256" key="4">
    <source>
        <dbReference type="ARBA" id="ARBA00018052"/>
    </source>
</evidence>
<dbReference type="InterPro" id="IPR015422">
    <property type="entry name" value="PyrdxlP-dep_Trfase_small"/>
</dbReference>
<feature type="binding site" evidence="9">
    <location>
        <begin position="246"/>
        <end position="248"/>
    </location>
    <ligand>
        <name>pyridoxal 5'-phosphate</name>
        <dbReference type="ChEBI" id="CHEBI:597326"/>
    </ligand>
</feature>
<dbReference type="HAMAP" id="MF_01642">
    <property type="entry name" value="DapL_aminotrans_1"/>
    <property type="match status" value="1"/>
</dbReference>
<dbReference type="EC" id="2.6.1.83" evidence="3 9"/>
<dbReference type="Gene3D" id="3.40.640.10">
    <property type="entry name" value="Type I PLP-dependent aspartate aminotransferase-like (Major domain)"/>
    <property type="match status" value="1"/>
</dbReference>
<feature type="binding site" evidence="9">
    <location>
        <position position="292"/>
    </location>
    <ligand>
        <name>substrate</name>
    </ligand>
</feature>
<dbReference type="HOGENOM" id="CLU_051433_0_0_9"/>
<dbReference type="GO" id="GO:0010285">
    <property type="term" value="F:L,L-diaminopimelate aminotransferase activity"/>
    <property type="evidence" value="ECO:0007669"/>
    <property type="project" value="UniProtKB-UniRule"/>
</dbReference>
<dbReference type="GO" id="GO:0033362">
    <property type="term" value="P:lysine biosynthetic process via diaminopimelate, diaminopimelate-aminotransferase pathway"/>
    <property type="evidence" value="ECO:0007669"/>
    <property type="project" value="UniProtKB-UniRule"/>
</dbReference>
<feature type="binding site" evidence="9">
    <location>
        <position position="72"/>
    </location>
    <ligand>
        <name>pyridoxal 5'-phosphate</name>
        <dbReference type="ChEBI" id="CHEBI:597326"/>
    </ligand>
</feature>
<feature type="binding site" evidence="9">
    <location>
        <position position="132"/>
    </location>
    <ligand>
        <name>pyridoxal 5'-phosphate</name>
        <dbReference type="ChEBI" id="CHEBI:597326"/>
    </ligand>
</feature>
<comment type="pathway">
    <text evidence="2 9">Amino-acid biosynthesis; L-lysine biosynthesis via DAP pathway; LL-2,6-diaminopimelate from (S)-tetrahydrodipicolinate (aminotransferase route): step 1/1.</text>
</comment>
<comment type="cofactor">
    <cofactor evidence="1 9">
        <name>pyridoxal 5'-phosphate</name>
        <dbReference type="ChEBI" id="CHEBI:597326"/>
    </cofactor>
</comment>
<evidence type="ECO:0000313" key="11">
    <source>
        <dbReference type="EMBL" id="ACV63137.1"/>
    </source>
</evidence>